<dbReference type="SUPFAM" id="SSF51735">
    <property type="entry name" value="NAD(P)-binding Rossmann-fold domains"/>
    <property type="match status" value="1"/>
</dbReference>
<dbReference type="AlphaFoldDB" id="A0A1B8A479"/>
<dbReference type="Gene3D" id="3.40.50.720">
    <property type="entry name" value="NAD(P)-binding Rossmann-like Domain"/>
    <property type="match status" value="1"/>
</dbReference>
<dbReference type="InterPro" id="IPR052711">
    <property type="entry name" value="Zinc_ADH-like"/>
</dbReference>
<dbReference type="GO" id="GO:0016491">
    <property type="term" value="F:oxidoreductase activity"/>
    <property type="evidence" value="ECO:0007669"/>
    <property type="project" value="InterPro"/>
</dbReference>
<dbReference type="OMA" id="FCICNET"/>
<dbReference type="Gene3D" id="3.90.180.10">
    <property type="entry name" value="Medium-chain alcohol dehydrogenases, catalytic domain"/>
    <property type="match status" value="1"/>
</dbReference>
<keyword evidence="3" id="KW-1185">Reference proteome</keyword>
<dbReference type="Pfam" id="PF08240">
    <property type="entry name" value="ADH_N"/>
    <property type="match status" value="1"/>
</dbReference>
<name>A0A1B8A479_FUSPO</name>
<feature type="domain" description="Enoyl reductase (ER)" evidence="1">
    <location>
        <begin position="18"/>
        <end position="346"/>
    </location>
</feature>
<proteinExistence type="predicted"/>
<dbReference type="Proteomes" id="UP000091967">
    <property type="component" value="Unassembled WGS sequence"/>
</dbReference>
<evidence type="ECO:0000259" key="1">
    <source>
        <dbReference type="SMART" id="SM00829"/>
    </source>
</evidence>
<dbReference type="SMART" id="SM00829">
    <property type="entry name" value="PKS_ER"/>
    <property type="match status" value="1"/>
</dbReference>
<dbReference type="EMBL" id="LYXU01000164">
    <property type="protein sequence ID" value="OBS15265.1"/>
    <property type="molecule type" value="Genomic_DNA"/>
</dbReference>
<dbReference type="InterPro" id="IPR036291">
    <property type="entry name" value="NAD(P)-bd_dom_sf"/>
</dbReference>
<dbReference type="SUPFAM" id="SSF50129">
    <property type="entry name" value="GroES-like"/>
    <property type="match status" value="1"/>
</dbReference>
<protein>
    <recommendedName>
        <fullName evidence="1">Enoyl reductase (ER) domain-containing protein</fullName>
    </recommendedName>
</protein>
<dbReference type="InterPro" id="IPR013149">
    <property type="entry name" value="ADH-like_C"/>
</dbReference>
<evidence type="ECO:0000313" key="2">
    <source>
        <dbReference type="EMBL" id="OBS15265.1"/>
    </source>
</evidence>
<dbReference type="Pfam" id="PF00107">
    <property type="entry name" value="ADH_zinc_N"/>
    <property type="match status" value="1"/>
</dbReference>
<dbReference type="InterPro" id="IPR020843">
    <property type="entry name" value="ER"/>
</dbReference>
<dbReference type="PANTHER" id="PTHR45033:SF2">
    <property type="entry name" value="ZINC-TYPE ALCOHOL DEHYDROGENASE-LIKE PROTEIN C1773.06C"/>
    <property type="match status" value="1"/>
</dbReference>
<sequence length="349" mass="37800">MMTIPKTTRRWVLPSLDGPSSLKLESVDLVPPAPNQAVVKMAAWSLNYRDLALSQGLYPVPLPLPFVPLSDGAGVVVAIGERVRSLRPGDKVFSVFKPMWRSGRLQREFEVSNLASPDVPGILSEYVVLDEEYWAPMPSNLSFIEASTLTVAGVTAWNALYGLPDHQLRPGQCVLTEGTGGVSIFSLQFAKAGGAKVIATTSSARKAEVLSRLGADHVINYKEVNEWSDAVKSETPGKKGVDLVVDVVGGNTMTQALKTVKSDGLVAVVGFIAGLAEQQPTTVDMYFNMATFRAIHCGSLEHLLQMKEAIEQHDIKPYVDRVFKFEDAPAAFTHISEQGFIGKVCISIA</sequence>
<dbReference type="CDD" id="cd08276">
    <property type="entry name" value="MDR7"/>
    <property type="match status" value="1"/>
</dbReference>
<dbReference type="InterPro" id="IPR011032">
    <property type="entry name" value="GroES-like_sf"/>
</dbReference>
<reference evidence="2 3" key="1">
    <citation type="submission" date="2016-06" db="EMBL/GenBank/DDBJ databases">
        <title>Living apart together: crosstalk between the core and supernumerary genomes in a fungal plant pathogen.</title>
        <authorList>
            <person name="Vanheule A."/>
            <person name="Audenaert K."/>
            <person name="Warris S."/>
            <person name="Van De Geest H."/>
            <person name="Schijlen E."/>
            <person name="Hofte M."/>
            <person name="De Saeger S."/>
            <person name="Haesaert G."/>
            <person name="Waalwijk C."/>
            <person name="Van Der Lee T."/>
        </authorList>
    </citation>
    <scope>NUCLEOTIDE SEQUENCE [LARGE SCALE GENOMIC DNA]</scope>
    <source>
        <strain evidence="2 3">2516</strain>
    </source>
</reference>
<dbReference type="PANTHER" id="PTHR45033">
    <property type="match status" value="1"/>
</dbReference>
<dbReference type="InterPro" id="IPR013154">
    <property type="entry name" value="ADH-like_N"/>
</dbReference>
<evidence type="ECO:0000313" key="3">
    <source>
        <dbReference type="Proteomes" id="UP000091967"/>
    </source>
</evidence>
<accession>A0A1B8A479</accession>
<gene>
    <name evidence="2" type="ORF">FPOA_13858</name>
</gene>
<comment type="caution">
    <text evidence="2">The sequence shown here is derived from an EMBL/GenBank/DDBJ whole genome shotgun (WGS) entry which is preliminary data.</text>
</comment>
<dbReference type="STRING" id="36050.A0A1B8A479"/>
<organism evidence="2 3">
    <name type="scientific">Fusarium poae</name>
    <dbReference type="NCBI Taxonomy" id="36050"/>
    <lineage>
        <taxon>Eukaryota</taxon>
        <taxon>Fungi</taxon>
        <taxon>Dikarya</taxon>
        <taxon>Ascomycota</taxon>
        <taxon>Pezizomycotina</taxon>
        <taxon>Sordariomycetes</taxon>
        <taxon>Hypocreomycetidae</taxon>
        <taxon>Hypocreales</taxon>
        <taxon>Nectriaceae</taxon>
        <taxon>Fusarium</taxon>
    </lineage>
</organism>